<name>A0A857MRR6_9BACT</name>
<dbReference type="SUPFAM" id="SSF53697">
    <property type="entry name" value="SIS domain"/>
    <property type="match status" value="1"/>
</dbReference>
<evidence type="ECO:0000259" key="11">
    <source>
        <dbReference type="PROSITE" id="PS51278"/>
    </source>
</evidence>
<evidence type="ECO:0000313" key="13">
    <source>
        <dbReference type="EMBL" id="QHN43310.1"/>
    </source>
</evidence>
<dbReference type="NCBIfam" id="NF001484">
    <property type="entry name" value="PRK00331.1"/>
    <property type="match status" value="1"/>
</dbReference>
<dbReference type="Proteomes" id="UP001059824">
    <property type="component" value="Chromosome"/>
</dbReference>
<dbReference type="GO" id="GO:0006487">
    <property type="term" value="P:protein N-linked glycosylation"/>
    <property type="evidence" value="ECO:0007669"/>
    <property type="project" value="TreeGrafter"/>
</dbReference>
<dbReference type="InterPro" id="IPR005855">
    <property type="entry name" value="GFAT"/>
</dbReference>
<dbReference type="GO" id="GO:0006047">
    <property type="term" value="P:UDP-N-acetylglucosamine metabolic process"/>
    <property type="evidence" value="ECO:0007669"/>
    <property type="project" value="TreeGrafter"/>
</dbReference>
<keyword evidence="14" id="KW-1185">Reference proteome</keyword>
<dbReference type="KEGG" id="mama:GII36_05690"/>
<dbReference type="PROSITE" id="PS51278">
    <property type="entry name" value="GATASE_TYPE_2"/>
    <property type="match status" value="1"/>
</dbReference>
<feature type="domain" description="SIS" evidence="12">
    <location>
        <begin position="287"/>
        <end position="427"/>
    </location>
</feature>
<dbReference type="EC" id="2.6.1.16" evidence="3 10"/>
<dbReference type="RefSeq" id="WP_260763363.1">
    <property type="nucleotide sequence ID" value="NZ_CP045921.1"/>
</dbReference>
<dbReference type="HAMAP" id="MF_00164">
    <property type="entry name" value="GlmS"/>
    <property type="match status" value="1"/>
</dbReference>
<dbReference type="InterPro" id="IPR046348">
    <property type="entry name" value="SIS_dom_sf"/>
</dbReference>
<dbReference type="EMBL" id="CP045921">
    <property type="protein sequence ID" value="QHN43310.1"/>
    <property type="molecule type" value="Genomic_DNA"/>
</dbReference>
<feature type="active site" description="For Fru-6P isomerization activity" evidence="10">
    <location>
        <position position="603"/>
    </location>
</feature>
<evidence type="ECO:0000259" key="12">
    <source>
        <dbReference type="PROSITE" id="PS51464"/>
    </source>
</evidence>
<dbReference type="InterPro" id="IPR001347">
    <property type="entry name" value="SIS_dom"/>
</dbReference>
<dbReference type="InterPro" id="IPR035466">
    <property type="entry name" value="GlmS/AgaS_SIS"/>
</dbReference>
<dbReference type="CDD" id="cd00714">
    <property type="entry name" value="GFAT"/>
    <property type="match status" value="1"/>
</dbReference>
<dbReference type="CDD" id="cd05008">
    <property type="entry name" value="SIS_GlmS_GlmD_1"/>
    <property type="match status" value="1"/>
</dbReference>
<comment type="catalytic activity">
    <reaction evidence="1 10">
        <text>D-fructose 6-phosphate + L-glutamine = D-glucosamine 6-phosphate + L-glutamate</text>
        <dbReference type="Rhea" id="RHEA:13237"/>
        <dbReference type="ChEBI" id="CHEBI:29985"/>
        <dbReference type="ChEBI" id="CHEBI:58359"/>
        <dbReference type="ChEBI" id="CHEBI:58725"/>
        <dbReference type="ChEBI" id="CHEBI:61527"/>
        <dbReference type="EC" id="2.6.1.16"/>
    </reaction>
</comment>
<dbReference type="FunFam" id="3.60.20.10:FF:000006">
    <property type="entry name" value="Glutamine--fructose-6-phosphate aminotransferase [isomerizing]"/>
    <property type="match status" value="1"/>
</dbReference>
<dbReference type="InterPro" id="IPR035490">
    <property type="entry name" value="GlmS/FrlB_SIS"/>
</dbReference>
<evidence type="ECO:0000256" key="4">
    <source>
        <dbReference type="ARBA" id="ARBA00016090"/>
    </source>
</evidence>
<dbReference type="PANTHER" id="PTHR10937">
    <property type="entry name" value="GLUCOSAMINE--FRUCTOSE-6-PHOSPHATE AMINOTRANSFERASE, ISOMERIZING"/>
    <property type="match status" value="1"/>
</dbReference>
<dbReference type="Gene3D" id="3.40.50.10490">
    <property type="entry name" value="Glucose-6-phosphate isomerase like protein, domain 1"/>
    <property type="match status" value="2"/>
</dbReference>
<dbReference type="GO" id="GO:0004360">
    <property type="term" value="F:glutamine-fructose-6-phosphate transaminase (isomerizing) activity"/>
    <property type="evidence" value="ECO:0007669"/>
    <property type="project" value="UniProtKB-UniRule"/>
</dbReference>
<keyword evidence="9" id="KW-0315">Glutamine amidotransferase</keyword>
<comment type="function">
    <text evidence="10">Catalyzes the first step in hexosamine metabolism, converting fructose-6P into glucosamine-6P using glutamine as a nitrogen source.</text>
</comment>
<keyword evidence="8" id="KW-0677">Repeat</keyword>
<comment type="subunit">
    <text evidence="10">Homodimer.</text>
</comment>
<dbReference type="InterPro" id="IPR047084">
    <property type="entry name" value="GFAT_N"/>
</dbReference>
<feature type="domain" description="SIS" evidence="12">
    <location>
        <begin position="460"/>
        <end position="598"/>
    </location>
</feature>
<gene>
    <name evidence="10 13" type="primary">glmS</name>
    <name evidence="13" type="ORF">GII36_05690</name>
</gene>
<feature type="domain" description="Glutamine amidotransferase type-2" evidence="11">
    <location>
        <begin position="2"/>
        <end position="218"/>
    </location>
</feature>
<proteinExistence type="inferred from homology"/>
<dbReference type="GO" id="GO:0006002">
    <property type="term" value="P:fructose 6-phosphate metabolic process"/>
    <property type="evidence" value="ECO:0007669"/>
    <property type="project" value="TreeGrafter"/>
</dbReference>
<sequence length="608" mass="66448">MCGIVGYIGNKSAQGVLVSGLKRLEYRGYDSAGIATLGPRGAATVLRTKGKVQELVDLVTTHEKSDMIGIGHTRWATHGAPSKRNAHPHVAGNIHLVHNGIIENYQDLKVMLARHDYDFRSDTDTEVLAALIDYVARDADSLIDAVRSACEMVVGAYGIAVLDTRSPDEIVVARKGSPLVLGVGNGEVFIASDASALLGYTKQVIYLQDEELAICRTSGVELSDMASSTLEPTVETLEMDLEAVQKKGYDHFLLKEIHDQPDTVEATLRGRINPTVHTARLGGINMTAEELRDVRHIMIVGCGTAYYAGMLAKYYIEQLLGDVMVSVEVASELRYRSFAVQEGTVALIVSQSGETADTLACLMELKRRGVRTLGVVNAVGSTIAREVDGGVYVHVGAEISVASTKAFTSQVVAMILFALTAADARGMSPERRSELIDELELLPSEIEKVLAAHEKEVKAVAKNYMQYDHALYVGRDTLMPVALEGALKLKEVSYIHAEGYPAGELKHGPISLIDDRFFEVFYLLDNWLYEKSQSNLIEMNARGAHAIVVTDTARKVEAETVLRVSTKLDLLRPLVFNIISQLLAYYLAVQRDTDVDQPRNLAKSVTVE</sequence>
<dbReference type="GO" id="GO:0005737">
    <property type="term" value="C:cytoplasm"/>
    <property type="evidence" value="ECO:0007669"/>
    <property type="project" value="UniProtKB-SubCell"/>
</dbReference>
<evidence type="ECO:0000256" key="7">
    <source>
        <dbReference type="ARBA" id="ARBA00022679"/>
    </source>
</evidence>
<organism evidence="13 14">
    <name type="scientific">Candidatus Mycosynbacter amalyticus</name>
    <dbReference type="NCBI Taxonomy" id="2665156"/>
    <lineage>
        <taxon>Bacteria</taxon>
        <taxon>Candidatus Saccharimonadota</taxon>
        <taxon>Candidatus Saccharimonadota incertae sedis</taxon>
        <taxon>Candidatus Mycosynbacter</taxon>
    </lineage>
</organism>
<dbReference type="GO" id="GO:0097367">
    <property type="term" value="F:carbohydrate derivative binding"/>
    <property type="evidence" value="ECO:0007669"/>
    <property type="project" value="InterPro"/>
</dbReference>
<dbReference type="SUPFAM" id="SSF56235">
    <property type="entry name" value="N-terminal nucleophile aminohydrolases (Ntn hydrolases)"/>
    <property type="match status" value="1"/>
</dbReference>
<dbReference type="AlphaFoldDB" id="A0A857MRR6"/>
<dbReference type="InterPro" id="IPR017932">
    <property type="entry name" value="GATase_2_dom"/>
</dbReference>
<dbReference type="PROSITE" id="PS51464">
    <property type="entry name" value="SIS"/>
    <property type="match status" value="2"/>
</dbReference>
<accession>A0A857MRR6</accession>
<comment type="subcellular location">
    <subcellularLocation>
        <location evidence="2 10">Cytoplasm</location>
    </subcellularLocation>
</comment>
<dbReference type="Pfam" id="PF13522">
    <property type="entry name" value="GATase_6"/>
    <property type="match status" value="1"/>
</dbReference>
<dbReference type="GO" id="GO:0005975">
    <property type="term" value="P:carbohydrate metabolic process"/>
    <property type="evidence" value="ECO:0007669"/>
    <property type="project" value="UniProtKB-UniRule"/>
</dbReference>
<dbReference type="InterPro" id="IPR029055">
    <property type="entry name" value="Ntn_hydrolases_N"/>
</dbReference>
<feature type="active site" description="Nucleophile; for GATase activity" evidence="10">
    <location>
        <position position="2"/>
    </location>
</feature>
<evidence type="ECO:0000256" key="9">
    <source>
        <dbReference type="ARBA" id="ARBA00022962"/>
    </source>
</evidence>
<evidence type="ECO:0000256" key="6">
    <source>
        <dbReference type="ARBA" id="ARBA00022576"/>
    </source>
</evidence>
<dbReference type="Gene3D" id="3.60.20.10">
    <property type="entry name" value="Glutamine Phosphoribosylpyrophosphate, subunit 1, domain 1"/>
    <property type="match status" value="1"/>
</dbReference>
<dbReference type="NCBIfam" id="TIGR01135">
    <property type="entry name" value="glmS"/>
    <property type="match status" value="1"/>
</dbReference>
<evidence type="ECO:0000256" key="1">
    <source>
        <dbReference type="ARBA" id="ARBA00001031"/>
    </source>
</evidence>
<dbReference type="FunFam" id="3.40.50.10490:FF:000001">
    <property type="entry name" value="Glutamine--fructose-6-phosphate aminotransferase [isomerizing]"/>
    <property type="match status" value="1"/>
</dbReference>
<keyword evidence="7 10" id="KW-0808">Transferase</keyword>
<evidence type="ECO:0000256" key="8">
    <source>
        <dbReference type="ARBA" id="ARBA00022737"/>
    </source>
</evidence>
<evidence type="ECO:0000256" key="3">
    <source>
        <dbReference type="ARBA" id="ARBA00012916"/>
    </source>
</evidence>
<evidence type="ECO:0000256" key="5">
    <source>
        <dbReference type="ARBA" id="ARBA00022490"/>
    </source>
</evidence>
<evidence type="ECO:0000256" key="2">
    <source>
        <dbReference type="ARBA" id="ARBA00004496"/>
    </source>
</evidence>
<dbReference type="PANTHER" id="PTHR10937:SF0">
    <property type="entry name" value="GLUTAMINE--FRUCTOSE-6-PHOSPHATE TRANSAMINASE (ISOMERIZING)"/>
    <property type="match status" value="1"/>
</dbReference>
<evidence type="ECO:0000313" key="14">
    <source>
        <dbReference type="Proteomes" id="UP001059824"/>
    </source>
</evidence>
<protein>
    <recommendedName>
        <fullName evidence="4 10">Glutamine--fructose-6-phosphate aminotransferase [isomerizing]</fullName>
        <ecNumber evidence="3 10">2.6.1.16</ecNumber>
    </recommendedName>
    <alternativeName>
        <fullName evidence="10">D-fructose-6-phosphate amidotransferase</fullName>
    </alternativeName>
    <alternativeName>
        <fullName evidence="10">GFAT</fullName>
    </alternativeName>
    <alternativeName>
        <fullName evidence="10">Glucosamine-6-phosphate synthase</fullName>
    </alternativeName>
    <alternativeName>
        <fullName evidence="10">Hexosephosphate aminotransferase</fullName>
    </alternativeName>
    <alternativeName>
        <fullName evidence="10">L-glutamine--D-fructose-6-phosphate amidotransferase</fullName>
    </alternativeName>
</protein>
<reference evidence="13" key="1">
    <citation type="journal article" date="2021" name="Nat. Microbiol.">
        <title>Cocultivation of an ultrasmall environmental parasitic bacterium with lytic ability against bacteria associated with wastewater foams.</title>
        <authorList>
            <person name="Batinovic S."/>
            <person name="Rose J.J.A."/>
            <person name="Ratcliffe J."/>
            <person name="Seviour R.J."/>
            <person name="Petrovski S."/>
        </authorList>
    </citation>
    <scope>NUCLEOTIDE SEQUENCE</scope>
    <source>
        <strain evidence="13">JR1</strain>
    </source>
</reference>
<feature type="initiator methionine" description="Removed" evidence="10">
    <location>
        <position position="1"/>
    </location>
</feature>
<evidence type="ECO:0000256" key="10">
    <source>
        <dbReference type="HAMAP-Rule" id="MF_00164"/>
    </source>
</evidence>
<dbReference type="CDD" id="cd05009">
    <property type="entry name" value="SIS_GlmS_GlmD_2"/>
    <property type="match status" value="1"/>
</dbReference>
<keyword evidence="5 10" id="KW-0963">Cytoplasm</keyword>
<dbReference type="Pfam" id="PF01380">
    <property type="entry name" value="SIS"/>
    <property type="match status" value="2"/>
</dbReference>
<keyword evidence="6 10" id="KW-0032">Aminotransferase</keyword>